<protein>
    <recommendedName>
        <fullName evidence="5">DUF1104 domain-containing protein</fullName>
    </recommendedName>
</protein>
<feature type="signal peptide" evidence="2">
    <location>
        <begin position="1"/>
        <end position="21"/>
    </location>
</feature>
<keyword evidence="2" id="KW-0732">Signal</keyword>
<dbReference type="OrthoDB" id="9937040at2"/>
<proteinExistence type="predicted"/>
<gene>
    <name evidence="3" type="ORF">FCU45_09980</name>
</gene>
<organism evidence="3 4">
    <name type="scientific">Sulfurimonas crateris</name>
    <dbReference type="NCBI Taxonomy" id="2574727"/>
    <lineage>
        <taxon>Bacteria</taxon>
        <taxon>Pseudomonadati</taxon>
        <taxon>Campylobacterota</taxon>
        <taxon>Epsilonproteobacteria</taxon>
        <taxon>Campylobacterales</taxon>
        <taxon>Sulfurimonadaceae</taxon>
        <taxon>Sulfurimonas</taxon>
    </lineage>
</organism>
<dbReference type="RefSeq" id="WP_137014834.1">
    <property type="nucleotide sequence ID" value="NZ_SZPX01000007.1"/>
</dbReference>
<reference evidence="3 4" key="1">
    <citation type="submission" date="2019-04" db="EMBL/GenBank/DDBJ databases">
        <title>Sulfurimonas crateris sp. nov. a facultative anaerobic sulfur-oxidizing chemolithautotrophic bacterium isolated from a terrestrial mud vulcano.</title>
        <authorList>
            <person name="Ratnikova N.M."/>
            <person name="Slobodkin A.I."/>
            <person name="Merkel A.Y."/>
            <person name="Novikov A."/>
            <person name="Bonch-Osmolovskaya E.A."/>
            <person name="Slobodkina G.B."/>
        </authorList>
    </citation>
    <scope>NUCLEOTIDE SEQUENCE [LARGE SCALE GENOMIC DNA]</scope>
    <source>
        <strain evidence="3 4">SN118</strain>
    </source>
</reference>
<sequence>MKKQMLSAALLLSLTITSLLAEVDVDSQIEALKSATPQDRVRLMNEFKTTLSTLSQEERAEAIEQFRSSMEVENKQIQARERARERVRLNQMDETMQGQENQRMNQNQVGSQFLQQNPSITPDALTTPNRFMKK</sequence>
<evidence type="ECO:0008006" key="5">
    <source>
        <dbReference type="Google" id="ProtNLM"/>
    </source>
</evidence>
<name>A0A4U2Z5K0_9BACT</name>
<evidence type="ECO:0000256" key="1">
    <source>
        <dbReference type="SAM" id="MobiDB-lite"/>
    </source>
</evidence>
<keyword evidence="4" id="KW-1185">Reference proteome</keyword>
<feature type="chain" id="PRO_5020372445" description="DUF1104 domain-containing protein" evidence="2">
    <location>
        <begin position="22"/>
        <end position="134"/>
    </location>
</feature>
<dbReference type="AlphaFoldDB" id="A0A4U2Z5K0"/>
<dbReference type="EMBL" id="SZPX01000007">
    <property type="protein sequence ID" value="TKI68730.1"/>
    <property type="molecule type" value="Genomic_DNA"/>
</dbReference>
<feature type="region of interest" description="Disordered" evidence="1">
    <location>
        <begin position="113"/>
        <end position="134"/>
    </location>
</feature>
<dbReference type="Proteomes" id="UP000309561">
    <property type="component" value="Unassembled WGS sequence"/>
</dbReference>
<evidence type="ECO:0000313" key="4">
    <source>
        <dbReference type="Proteomes" id="UP000309561"/>
    </source>
</evidence>
<evidence type="ECO:0000313" key="3">
    <source>
        <dbReference type="EMBL" id="TKI68730.1"/>
    </source>
</evidence>
<comment type="caution">
    <text evidence="3">The sequence shown here is derived from an EMBL/GenBank/DDBJ whole genome shotgun (WGS) entry which is preliminary data.</text>
</comment>
<accession>A0A4U2Z5K0</accession>
<evidence type="ECO:0000256" key="2">
    <source>
        <dbReference type="SAM" id="SignalP"/>
    </source>
</evidence>